<dbReference type="AlphaFoldDB" id="A0A0J9WG03"/>
<feature type="region of interest" description="Disordered" evidence="1">
    <location>
        <begin position="38"/>
        <end position="64"/>
    </location>
</feature>
<dbReference type="RefSeq" id="XP_018232227.1">
    <property type="nucleotide sequence ID" value="XM_018397867.1"/>
</dbReference>
<dbReference type="GeneID" id="28958569"/>
<sequence>MERTQAIVNRFNRAPDVENQLLMRSWTNKVTLCGVPNHPTIGASTSKNTVRQKSHGHGRGHGHA</sequence>
<evidence type="ECO:0000313" key="2">
    <source>
        <dbReference type="EMBL" id="KNA94181.1"/>
    </source>
</evidence>
<gene>
    <name evidence="2" type="ORF">FOXG_17863</name>
</gene>
<reference evidence="2" key="1">
    <citation type="submission" date="2007-04" db="EMBL/GenBank/DDBJ databases">
        <authorList>
            <consortium name="The Broad Institute Genome Sequencing Platform"/>
            <person name="Birren B."/>
            <person name="Lander E."/>
            <person name="Galagan J."/>
            <person name="Nusbaum C."/>
            <person name="Devon K."/>
            <person name="Ma L.-J."/>
            <person name="Jaffe D."/>
            <person name="Butler J."/>
            <person name="Alvarez P."/>
            <person name="Gnerre S."/>
            <person name="Grabherr M."/>
            <person name="Kleber M."/>
            <person name="Mauceli E."/>
            <person name="Brockman W."/>
            <person name="MacCallum I.A."/>
            <person name="Young S."/>
            <person name="LaButti K."/>
            <person name="DeCaprio D."/>
            <person name="Crawford M."/>
            <person name="Koehrsen M."/>
            <person name="Engels R."/>
            <person name="Montgomery P."/>
            <person name="Pearson M."/>
            <person name="Howarth C."/>
            <person name="Larson L."/>
            <person name="White J."/>
            <person name="O'Leary S."/>
            <person name="Kodira C."/>
            <person name="Zeng Q."/>
            <person name="Yandava C."/>
            <person name="Alvarado L."/>
            <person name="Kistler C."/>
            <person name="Shim W.-B."/>
            <person name="Kang S."/>
            <person name="Woloshuk C."/>
        </authorList>
    </citation>
    <scope>NUCLEOTIDE SEQUENCE</scope>
    <source>
        <strain evidence="2">4287</strain>
    </source>
</reference>
<accession>A0A0J9WG03</accession>
<evidence type="ECO:0000313" key="3">
    <source>
        <dbReference type="Proteomes" id="UP000009097"/>
    </source>
</evidence>
<dbReference type="KEGG" id="fox:FOXG_17863"/>
<evidence type="ECO:0000256" key="1">
    <source>
        <dbReference type="SAM" id="MobiDB-lite"/>
    </source>
</evidence>
<dbReference type="Proteomes" id="UP000009097">
    <property type="component" value="Unassembled WGS sequence"/>
</dbReference>
<reference evidence="2" key="2">
    <citation type="journal article" date="2010" name="Nature">
        <title>Comparative genomics reveals mobile pathogenicity chromosomes in Fusarium.</title>
        <authorList>
            <person name="Ma L.J."/>
            <person name="van der Does H.C."/>
            <person name="Borkovich K.A."/>
            <person name="Coleman J.J."/>
            <person name="Daboussi M.J."/>
            <person name="Di Pietro A."/>
            <person name="Dufresne M."/>
            <person name="Freitag M."/>
            <person name="Grabherr M."/>
            <person name="Henrissat B."/>
            <person name="Houterman P.M."/>
            <person name="Kang S."/>
            <person name="Shim W.B."/>
            <person name="Woloshuk C."/>
            <person name="Xie X."/>
            <person name="Xu J.R."/>
            <person name="Antoniw J."/>
            <person name="Baker S.E."/>
            <person name="Bluhm B.H."/>
            <person name="Breakspear A."/>
            <person name="Brown D.W."/>
            <person name="Butchko R.A."/>
            <person name="Chapman S."/>
            <person name="Coulson R."/>
            <person name="Coutinho P.M."/>
            <person name="Danchin E.G."/>
            <person name="Diener A."/>
            <person name="Gale L.R."/>
            <person name="Gardiner D.M."/>
            <person name="Goff S."/>
            <person name="Hammond-Kosack K.E."/>
            <person name="Hilburn K."/>
            <person name="Hua-Van A."/>
            <person name="Jonkers W."/>
            <person name="Kazan K."/>
            <person name="Kodira C.D."/>
            <person name="Koehrsen M."/>
            <person name="Kumar L."/>
            <person name="Lee Y.H."/>
            <person name="Li L."/>
            <person name="Manners J.M."/>
            <person name="Miranda-Saavedra D."/>
            <person name="Mukherjee M."/>
            <person name="Park G."/>
            <person name="Park J."/>
            <person name="Park S.Y."/>
            <person name="Proctor R.H."/>
            <person name="Regev A."/>
            <person name="Ruiz-Roldan M.C."/>
            <person name="Sain D."/>
            <person name="Sakthikumar S."/>
            <person name="Sykes S."/>
            <person name="Schwartz D.C."/>
            <person name="Turgeon B.G."/>
            <person name="Wapinski I."/>
            <person name="Yoder O."/>
            <person name="Young S."/>
            <person name="Zeng Q."/>
            <person name="Zhou S."/>
            <person name="Galagan J."/>
            <person name="Cuomo C.A."/>
            <person name="Kistler H.C."/>
            <person name="Rep M."/>
        </authorList>
    </citation>
    <scope>NUCLEOTIDE SEQUENCE [LARGE SCALE GENOMIC DNA]</scope>
    <source>
        <strain evidence="2">4287</strain>
    </source>
</reference>
<dbReference type="VEuPathDB" id="FungiDB:FOXG_17863"/>
<dbReference type="EMBL" id="DS231696">
    <property type="protein sequence ID" value="KNA94181.1"/>
    <property type="molecule type" value="Genomic_DNA"/>
</dbReference>
<proteinExistence type="predicted"/>
<protein>
    <submittedName>
        <fullName evidence="2">Uncharacterized protein</fullName>
    </submittedName>
</protein>
<organism evidence="2 3">
    <name type="scientific">Fusarium oxysporum f. sp. lycopersici (strain 4287 / CBS 123668 / FGSC 9935 / NRRL 34936)</name>
    <name type="common">Fusarium vascular wilt of tomato</name>
    <dbReference type="NCBI Taxonomy" id="426428"/>
    <lineage>
        <taxon>Eukaryota</taxon>
        <taxon>Fungi</taxon>
        <taxon>Dikarya</taxon>
        <taxon>Ascomycota</taxon>
        <taxon>Pezizomycotina</taxon>
        <taxon>Sordariomycetes</taxon>
        <taxon>Hypocreomycetidae</taxon>
        <taxon>Hypocreales</taxon>
        <taxon>Nectriaceae</taxon>
        <taxon>Fusarium</taxon>
        <taxon>Fusarium oxysporum species complex</taxon>
    </lineage>
</organism>
<name>A0A0J9WG03_FUSO4</name>
<feature type="compositionally biased region" description="Basic residues" evidence="1">
    <location>
        <begin position="50"/>
        <end position="64"/>
    </location>
</feature>